<reference evidence="4 5" key="1">
    <citation type="journal article" date="2020" name="Microorganisms">
        <title>Simultaneous Genome Sequencing of Prosthecochloris ethylica and Desulfuromonas acetoxidans within a Syntrophic Mixture Reveals Unique Pili and Protein Interactions.</title>
        <authorList>
            <person name="Kyndt J.A."/>
            <person name="Van Beeumen J.J."/>
            <person name="Meyer T.E."/>
        </authorList>
    </citation>
    <scope>NUCLEOTIDE SEQUENCE [LARGE SCALE GENOMIC DNA]</scope>
    <source>
        <strain evidence="4 5">N3</strain>
    </source>
</reference>
<dbReference type="SUPFAM" id="SSF56925">
    <property type="entry name" value="OMPA-like"/>
    <property type="match status" value="1"/>
</dbReference>
<protein>
    <submittedName>
        <fullName evidence="4">Porin family protein</fullName>
    </submittedName>
</protein>
<dbReference type="RefSeq" id="WP_175186875.1">
    <property type="nucleotide sequence ID" value="NZ_JABVZQ010000002.1"/>
</dbReference>
<keyword evidence="5" id="KW-1185">Reference proteome</keyword>
<feature type="chain" id="PRO_5046542139" evidence="2">
    <location>
        <begin position="24"/>
        <end position="231"/>
    </location>
</feature>
<evidence type="ECO:0000259" key="3">
    <source>
        <dbReference type="Pfam" id="PF13505"/>
    </source>
</evidence>
<dbReference type="InterPro" id="IPR027385">
    <property type="entry name" value="Beta-barrel_OMP"/>
</dbReference>
<dbReference type="Proteomes" id="UP000619838">
    <property type="component" value="Unassembled WGS sequence"/>
</dbReference>
<sequence length="231" mass="25091">MKKFISLLAVAALITGWSTPSQAGNPYASANIGIAWFNDIDVNEPFLGGRSLEMMSSETLAEFDSGIAFTAALGYDFGDTRIEAEIGHQENDFTGQEINHINGISSSEEVIIVKGAPESNDMGDFALTTFMLNGYYDIQPSASSDVELFVTAGIGGVFYNIDENSYGYENTHTGSTWAYQIGAGAAYPVSDGLMVEGRYRYMNTAEFNEGPEDWAIDLSTHSMLVGLRYNL</sequence>
<feature type="domain" description="Outer membrane protein beta-barrel" evidence="3">
    <location>
        <begin position="10"/>
        <end position="229"/>
    </location>
</feature>
<keyword evidence="1 2" id="KW-0732">Signal</keyword>
<accession>A0ABR9XNW8</accession>
<dbReference type="Gene3D" id="2.40.160.20">
    <property type="match status" value="1"/>
</dbReference>
<evidence type="ECO:0000313" key="4">
    <source>
        <dbReference type="EMBL" id="MBF0635660.1"/>
    </source>
</evidence>
<proteinExistence type="predicted"/>
<name>A0ABR9XNW8_9CHLB</name>
<organism evidence="4 5">
    <name type="scientific">Prosthecochloris ethylica</name>
    <dbReference type="NCBI Taxonomy" id="2743976"/>
    <lineage>
        <taxon>Bacteria</taxon>
        <taxon>Pseudomonadati</taxon>
        <taxon>Chlorobiota</taxon>
        <taxon>Chlorobiia</taxon>
        <taxon>Chlorobiales</taxon>
        <taxon>Chlorobiaceae</taxon>
        <taxon>Prosthecochloris</taxon>
    </lineage>
</organism>
<gene>
    <name evidence="4" type="ORF">INT08_00500</name>
</gene>
<feature type="signal peptide" evidence="2">
    <location>
        <begin position="1"/>
        <end position="23"/>
    </location>
</feature>
<evidence type="ECO:0000256" key="2">
    <source>
        <dbReference type="SAM" id="SignalP"/>
    </source>
</evidence>
<evidence type="ECO:0000256" key="1">
    <source>
        <dbReference type="ARBA" id="ARBA00022729"/>
    </source>
</evidence>
<dbReference type="EMBL" id="JADGII010000001">
    <property type="protein sequence ID" value="MBF0635660.1"/>
    <property type="molecule type" value="Genomic_DNA"/>
</dbReference>
<comment type="caution">
    <text evidence="4">The sequence shown here is derived from an EMBL/GenBank/DDBJ whole genome shotgun (WGS) entry which is preliminary data.</text>
</comment>
<evidence type="ECO:0000313" key="5">
    <source>
        <dbReference type="Proteomes" id="UP000619838"/>
    </source>
</evidence>
<dbReference type="Pfam" id="PF13505">
    <property type="entry name" value="OMP_b-brl"/>
    <property type="match status" value="1"/>
</dbReference>
<dbReference type="InterPro" id="IPR011250">
    <property type="entry name" value="OMP/PagP_B-barrel"/>
</dbReference>